<organism evidence="3 4">
    <name type="scientific">Kineococcus xinjiangensis</name>
    <dbReference type="NCBI Taxonomy" id="512762"/>
    <lineage>
        <taxon>Bacteria</taxon>
        <taxon>Bacillati</taxon>
        <taxon>Actinomycetota</taxon>
        <taxon>Actinomycetes</taxon>
        <taxon>Kineosporiales</taxon>
        <taxon>Kineosporiaceae</taxon>
        <taxon>Kineococcus</taxon>
    </lineage>
</organism>
<dbReference type="EMBL" id="PTJD01000011">
    <property type="protein sequence ID" value="PPK93108.1"/>
    <property type="molecule type" value="Genomic_DNA"/>
</dbReference>
<gene>
    <name evidence="3" type="ORF">CLV92_11125</name>
</gene>
<dbReference type="OrthoDB" id="5402373at2"/>
<keyword evidence="4" id="KW-1185">Reference proteome</keyword>
<feature type="domain" description="Chemotaxis phosphatase CheX-like" evidence="2">
    <location>
        <begin position="52"/>
        <end position="122"/>
    </location>
</feature>
<dbReference type="Proteomes" id="UP000239485">
    <property type="component" value="Unassembled WGS sequence"/>
</dbReference>
<evidence type="ECO:0000259" key="2">
    <source>
        <dbReference type="Pfam" id="PF13690"/>
    </source>
</evidence>
<dbReference type="InterPro" id="IPR028976">
    <property type="entry name" value="CheC-like_sf"/>
</dbReference>
<dbReference type="SUPFAM" id="SSF103039">
    <property type="entry name" value="CheC-like"/>
    <property type="match status" value="1"/>
</dbReference>
<name>A0A2S6IFX0_9ACTN</name>
<sequence>MTAGFELEELGHYVEDEALLQIVMQMWDSFFSTVEPPYPAFEPIGAEGPVLCASVSISGARPGLVTVTVPQATASALAAVMLQEEALPEDEVHDALGEVANIVAGNVKALVPDAGSLGLPVLSTATPRLGNGAAEVGRMDAVWRDGWLSVIVWLS</sequence>
<dbReference type="AlphaFoldDB" id="A0A2S6IFX0"/>
<dbReference type="Pfam" id="PF13690">
    <property type="entry name" value="CheX"/>
    <property type="match status" value="1"/>
</dbReference>
<comment type="caution">
    <text evidence="3">The sequence shown here is derived from an EMBL/GenBank/DDBJ whole genome shotgun (WGS) entry which is preliminary data.</text>
</comment>
<evidence type="ECO:0000313" key="3">
    <source>
        <dbReference type="EMBL" id="PPK93108.1"/>
    </source>
</evidence>
<reference evidence="3 4" key="1">
    <citation type="submission" date="2018-02" db="EMBL/GenBank/DDBJ databases">
        <title>Genomic Encyclopedia of Archaeal and Bacterial Type Strains, Phase II (KMG-II): from individual species to whole genera.</title>
        <authorList>
            <person name="Goeker M."/>
        </authorList>
    </citation>
    <scope>NUCLEOTIDE SEQUENCE [LARGE SCALE GENOMIC DNA]</scope>
    <source>
        <strain evidence="3 4">DSM 22857</strain>
    </source>
</reference>
<accession>A0A2S6IFX0</accession>
<dbReference type="InterPro" id="IPR028051">
    <property type="entry name" value="CheX-like_dom"/>
</dbReference>
<dbReference type="RefSeq" id="WP_104433949.1">
    <property type="nucleotide sequence ID" value="NZ_PTJD01000011.1"/>
</dbReference>
<keyword evidence="1" id="KW-0145">Chemotaxis</keyword>
<proteinExistence type="predicted"/>
<evidence type="ECO:0000313" key="4">
    <source>
        <dbReference type="Proteomes" id="UP000239485"/>
    </source>
</evidence>
<protein>
    <submittedName>
        <fullName evidence="3">Chemotaxis protein CheX</fullName>
    </submittedName>
</protein>
<evidence type="ECO:0000256" key="1">
    <source>
        <dbReference type="ARBA" id="ARBA00022500"/>
    </source>
</evidence>
<dbReference type="GO" id="GO:0006935">
    <property type="term" value="P:chemotaxis"/>
    <property type="evidence" value="ECO:0007669"/>
    <property type="project" value="UniProtKB-KW"/>
</dbReference>
<dbReference type="Gene3D" id="3.40.1550.10">
    <property type="entry name" value="CheC-like"/>
    <property type="match status" value="1"/>
</dbReference>